<dbReference type="EMBL" id="FWEW01002606">
    <property type="protein sequence ID" value="SLM38626.1"/>
    <property type="molecule type" value="Genomic_DNA"/>
</dbReference>
<dbReference type="InterPro" id="IPR036388">
    <property type="entry name" value="WH-like_DNA-bd_sf"/>
</dbReference>
<evidence type="ECO:0000313" key="3">
    <source>
        <dbReference type="EMBL" id="SLM38626.1"/>
    </source>
</evidence>
<evidence type="ECO:0000259" key="2">
    <source>
        <dbReference type="Pfam" id="PF17778"/>
    </source>
</evidence>
<feature type="region of interest" description="Disordered" evidence="1">
    <location>
        <begin position="96"/>
        <end position="115"/>
    </location>
</feature>
<feature type="compositionally biased region" description="Basic and acidic residues" evidence="1">
    <location>
        <begin position="96"/>
        <end position="106"/>
    </location>
</feature>
<dbReference type="InterPro" id="IPR050662">
    <property type="entry name" value="Sec-metab_biosynth-thioest"/>
</dbReference>
<protein>
    <submittedName>
        <fullName evidence="3">Beta-lactamase-like</fullName>
    </submittedName>
</protein>
<dbReference type="AlphaFoldDB" id="A0A1W5D698"/>
<sequence>MRRQFMGRAYPAHGAVIEDGQGKIMEYIRHRQQREDEVLTVLKHGSLDPSKSKAGENPKSWTAMELVKVIYHDVPENLHEPAEKGVKQVLNKLKGEGKVSQDDSGRWRVGKRSTL</sequence>
<dbReference type="InterPro" id="IPR036866">
    <property type="entry name" value="RibonucZ/Hydroxyglut_hydro"/>
</dbReference>
<dbReference type="PANTHER" id="PTHR23131:SF0">
    <property type="entry name" value="ENDORIBONUCLEASE LACTB2"/>
    <property type="match status" value="1"/>
</dbReference>
<feature type="domain" description="LACTB2 winged helix" evidence="2">
    <location>
        <begin position="62"/>
        <end position="107"/>
    </location>
</feature>
<dbReference type="GO" id="GO:0044550">
    <property type="term" value="P:secondary metabolite biosynthetic process"/>
    <property type="evidence" value="ECO:0007669"/>
    <property type="project" value="TreeGrafter"/>
</dbReference>
<evidence type="ECO:0000313" key="4">
    <source>
        <dbReference type="Proteomes" id="UP000192927"/>
    </source>
</evidence>
<dbReference type="Proteomes" id="UP000192927">
    <property type="component" value="Unassembled WGS sequence"/>
</dbReference>
<dbReference type="SUPFAM" id="SSF56281">
    <property type="entry name" value="Metallo-hydrolase/oxidoreductase"/>
    <property type="match status" value="1"/>
</dbReference>
<accession>A0A1W5D698</accession>
<dbReference type="PANTHER" id="PTHR23131">
    <property type="entry name" value="ENDORIBONUCLEASE LACTB2"/>
    <property type="match status" value="1"/>
</dbReference>
<keyword evidence="4" id="KW-1185">Reference proteome</keyword>
<dbReference type="InterPro" id="IPR041516">
    <property type="entry name" value="LACTB2_WH"/>
</dbReference>
<dbReference type="Pfam" id="PF17778">
    <property type="entry name" value="WHD_BLACT"/>
    <property type="match status" value="1"/>
</dbReference>
<dbReference type="Gene3D" id="1.10.10.10">
    <property type="entry name" value="Winged helix-like DNA-binding domain superfamily/Winged helix DNA-binding domain"/>
    <property type="match status" value="1"/>
</dbReference>
<proteinExistence type="predicted"/>
<organism evidence="3 4">
    <name type="scientific">Lasallia pustulata</name>
    <dbReference type="NCBI Taxonomy" id="136370"/>
    <lineage>
        <taxon>Eukaryota</taxon>
        <taxon>Fungi</taxon>
        <taxon>Dikarya</taxon>
        <taxon>Ascomycota</taxon>
        <taxon>Pezizomycotina</taxon>
        <taxon>Lecanoromycetes</taxon>
        <taxon>OSLEUM clade</taxon>
        <taxon>Umbilicariomycetidae</taxon>
        <taxon>Umbilicariales</taxon>
        <taxon>Umbilicariaceae</taxon>
        <taxon>Lasallia</taxon>
    </lineage>
</organism>
<name>A0A1W5D698_9LECA</name>
<dbReference type="FunFam" id="1.10.10.10:FF:000328">
    <property type="entry name" value="Lactamase beta 2"/>
    <property type="match status" value="1"/>
</dbReference>
<reference evidence="4" key="1">
    <citation type="submission" date="2017-03" db="EMBL/GenBank/DDBJ databases">
        <authorList>
            <person name="Sharma R."/>
            <person name="Thines M."/>
        </authorList>
    </citation>
    <scope>NUCLEOTIDE SEQUENCE [LARGE SCALE GENOMIC DNA]</scope>
</reference>
<evidence type="ECO:0000256" key="1">
    <source>
        <dbReference type="SAM" id="MobiDB-lite"/>
    </source>
</evidence>